<accession>A0A395XD43</accession>
<dbReference type="Proteomes" id="UP000265970">
    <property type="component" value="Unassembled WGS sequence"/>
</dbReference>
<reference evidence="2 3" key="1">
    <citation type="submission" date="2018-08" db="EMBL/GenBank/DDBJ databases">
        <title>A genome reference for cultivated species of the human gut microbiota.</title>
        <authorList>
            <person name="Zou Y."/>
            <person name="Xue W."/>
            <person name="Luo G."/>
        </authorList>
    </citation>
    <scope>NUCLEOTIDE SEQUENCE [LARGE SCALE GENOMIC DNA]</scope>
    <source>
        <strain evidence="2 3">AF13-3LB</strain>
    </source>
</reference>
<comment type="caution">
    <text evidence="2">The sequence shown here is derived from an EMBL/GenBank/DDBJ whole genome shotgun (WGS) entry which is preliminary data.</text>
</comment>
<dbReference type="AlphaFoldDB" id="A0A395XD43"/>
<feature type="region of interest" description="Disordered" evidence="1">
    <location>
        <begin position="140"/>
        <end position="172"/>
    </location>
</feature>
<feature type="compositionally biased region" description="Polar residues" evidence="1">
    <location>
        <begin position="145"/>
        <end position="163"/>
    </location>
</feature>
<dbReference type="SUPFAM" id="SSF54211">
    <property type="entry name" value="Ribosomal protein S5 domain 2-like"/>
    <property type="match status" value="1"/>
</dbReference>
<dbReference type="RefSeq" id="WP_118239554.1">
    <property type="nucleotide sequence ID" value="NZ_QRZV01000004.1"/>
</dbReference>
<dbReference type="Pfam" id="PF13541">
    <property type="entry name" value="ChlI"/>
    <property type="match status" value="1"/>
</dbReference>
<dbReference type="EMBL" id="QRZV01000004">
    <property type="protein sequence ID" value="RGW08681.1"/>
    <property type="molecule type" value="Genomic_DNA"/>
</dbReference>
<name>A0A395XD43_9BIFI</name>
<proteinExistence type="predicted"/>
<sequence length="172" mass="18189">MATKQSATLLCAAIDKDGEPYTTQIVTFISPGLPYFSLIGMPHAFLGGVRERIHTAMGAQGFTWPATRVTANIMPASRHKDGRAHELAVAASILCANGVLNKALFDHAALFGSLDDNGDWHSAGRVQQVEHLPELVSHLAGQGCAPSSSPQPTRTSNPSTGCASSAYPHWPT</sequence>
<dbReference type="InterPro" id="IPR020568">
    <property type="entry name" value="Ribosomal_Su5_D2-typ_SF"/>
</dbReference>
<organism evidence="2 3">
    <name type="scientific">Bifidobacterium pseudolongum</name>
    <dbReference type="NCBI Taxonomy" id="1694"/>
    <lineage>
        <taxon>Bacteria</taxon>
        <taxon>Bacillati</taxon>
        <taxon>Actinomycetota</taxon>
        <taxon>Actinomycetes</taxon>
        <taxon>Bifidobacteriales</taxon>
        <taxon>Bifidobacteriaceae</taxon>
        <taxon>Bifidobacterium</taxon>
    </lineage>
</organism>
<evidence type="ECO:0000313" key="2">
    <source>
        <dbReference type="EMBL" id="RGW08681.1"/>
    </source>
</evidence>
<evidence type="ECO:0000256" key="1">
    <source>
        <dbReference type="SAM" id="MobiDB-lite"/>
    </source>
</evidence>
<evidence type="ECO:0000313" key="3">
    <source>
        <dbReference type="Proteomes" id="UP000265970"/>
    </source>
</evidence>
<gene>
    <name evidence="2" type="ORF">DWV92_07560</name>
</gene>
<protein>
    <submittedName>
        <fullName evidence="2">Uncharacterized protein</fullName>
    </submittedName>
</protein>